<evidence type="ECO:0000313" key="3">
    <source>
        <dbReference type="EMBL" id="KAF2862338.1"/>
    </source>
</evidence>
<dbReference type="Proteomes" id="UP000799421">
    <property type="component" value="Unassembled WGS sequence"/>
</dbReference>
<proteinExistence type="predicted"/>
<feature type="signal peptide" evidence="2">
    <location>
        <begin position="1"/>
        <end position="20"/>
    </location>
</feature>
<gene>
    <name evidence="3" type="ORF">K470DRAFT_8619</name>
</gene>
<dbReference type="EMBL" id="MU005966">
    <property type="protein sequence ID" value="KAF2862338.1"/>
    <property type="molecule type" value="Genomic_DNA"/>
</dbReference>
<evidence type="ECO:0000256" key="2">
    <source>
        <dbReference type="SAM" id="SignalP"/>
    </source>
</evidence>
<dbReference type="AlphaFoldDB" id="A0A6A7C6L7"/>
<keyword evidence="4" id="KW-1185">Reference proteome</keyword>
<evidence type="ECO:0000256" key="1">
    <source>
        <dbReference type="SAM" id="MobiDB-lite"/>
    </source>
</evidence>
<feature type="compositionally biased region" description="Acidic residues" evidence="1">
    <location>
        <begin position="186"/>
        <end position="209"/>
    </location>
</feature>
<name>A0A6A7C6L7_9PEZI</name>
<feature type="chain" id="PRO_5025385801" evidence="2">
    <location>
        <begin position="21"/>
        <end position="218"/>
    </location>
</feature>
<feature type="region of interest" description="Disordered" evidence="1">
    <location>
        <begin position="186"/>
        <end position="218"/>
    </location>
</feature>
<evidence type="ECO:0000313" key="4">
    <source>
        <dbReference type="Proteomes" id="UP000799421"/>
    </source>
</evidence>
<accession>A0A6A7C6L7</accession>
<protein>
    <submittedName>
        <fullName evidence="3">Uncharacterized protein</fullName>
    </submittedName>
</protein>
<keyword evidence="2" id="KW-0732">Signal</keyword>
<sequence length="218" mass="24423">MHFPTILTLLTLFLAPFTEAVYFKLMLRRYAGPGCQGRLIGIDKVRSRGCKTFKEGFFRSISSEQLTRLAPQRRCNLLIYTNKNCKGPKWRSKDLSKGNHCMNIRGQSVIIECTLKALPIPHMIMDGEGYFSIITTPPAPDATVVFNKRAVELQAPAVSANHNPYYVEGWEGADDNLEGRCMNVEDEGECEEIGDAEDDEDDEERDGELDGQTKGNSP</sequence>
<reference evidence="3" key="1">
    <citation type="journal article" date="2020" name="Stud. Mycol.">
        <title>101 Dothideomycetes genomes: a test case for predicting lifestyles and emergence of pathogens.</title>
        <authorList>
            <person name="Haridas S."/>
            <person name="Albert R."/>
            <person name="Binder M."/>
            <person name="Bloem J."/>
            <person name="Labutti K."/>
            <person name="Salamov A."/>
            <person name="Andreopoulos B."/>
            <person name="Baker S."/>
            <person name="Barry K."/>
            <person name="Bills G."/>
            <person name="Bluhm B."/>
            <person name="Cannon C."/>
            <person name="Castanera R."/>
            <person name="Culley D."/>
            <person name="Daum C."/>
            <person name="Ezra D."/>
            <person name="Gonzalez J."/>
            <person name="Henrissat B."/>
            <person name="Kuo A."/>
            <person name="Liang C."/>
            <person name="Lipzen A."/>
            <person name="Lutzoni F."/>
            <person name="Magnuson J."/>
            <person name="Mondo S."/>
            <person name="Nolan M."/>
            <person name="Ohm R."/>
            <person name="Pangilinan J."/>
            <person name="Park H.-J."/>
            <person name="Ramirez L."/>
            <person name="Alfaro M."/>
            <person name="Sun H."/>
            <person name="Tritt A."/>
            <person name="Yoshinaga Y."/>
            <person name="Zwiers L.-H."/>
            <person name="Turgeon B."/>
            <person name="Goodwin S."/>
            <person name="Spatafora J."/>
            <person name="Crous P."/>
            <person name="Grigoriev I."/>
        </authorList>
    </citation>
    <scope>NUCLEOTIDE SEQUENCE</scope>
    <source>
        <strain evidence="3">CBS 480.64</strain>
    </source>
</reference>
<organism evidence="3 4">
    <name type="scientific">Piedraia hortae CBS 480.64</name>
    <dbReference type="NCBI Taxonomy" id="1314780"/>
    <lineage>
        <taxon>Eukaryota</taxon>
        <taxon>Fungi</taxon>
        <taxon>Dikarya</taxon>
        <taxon>Ascomycota</taxon>
        <taxon>Pezizomycotina</taxon>
        <taxon>Dothideomycetes</taxon>
        <taxon>Dothideomycetidae</taxon>
        <taxon>Capnodiales</taxon>
        <taxon>Piedraiaceae</taxon>
        <taxon>Piedraia</taxon>
    </lineage>
</organism>